<dbReference type="RefSeq" id="WP_115684088.1">
    <property type="nucleotide sequence ID" value="NZ_LT984809.1"/>
</dbReference>
<dbReference type="AlphaFoldDB" id="A0A375FFK5"/>
<accession>A0A375FFK5</accession>
<sequence>MEFADSRSMPSQGIAATELRSTARGRRRAFAIAASVVAIGSGLWSLGASAQSNYPDKMIRMVVAFSAGGPNDVMARVVAQKMSDILGQQVIVDNRPGAGGMIGTDFVAKSPADGYTLLFASVPFVTAPSMYKRPTYAVERDFIGVSKVAVSPIALMVKPGAPYKNVGDLITFAKANPGKLNFASGGVGSTPHLAMVLFQDLTGAKLNHVPYKGGAPALTDLMGGQVDIMMDSFTTTLPYIEQKKVSVLAVGDSKRAAKLPSVPTMVESGVNGFVMNHWVGVVAPKQTPKPVVDKLNAAVNQALKDPAVRDRLVGLGAEPAGDSPQQFQAFLKGEVERWQKVAKDAKVELE</sequence>
<evidence type="ECO:0000256" key="1">
    <source>
        <dbReference type="ARBA" id="ARBA00006987"/>
    </source>
</evidence>
<dbReference type="EMBL" id="LT984809">
    <property type="protein sequence ID" value="SPD48997.1"/>
    <property type="molecule type" value="Genomic_DNA"/>
</dbReference>
<evidence type="ECO:0008006" key="6">
    <source>
        <dbReference type="Google" id="ProtNLM"/>
    </source>
</evidence>
<dbReference type="PANTHER" id="PTHR42928">
    <property type="entry name" value="TRICARBOXYLATE-BINDING PROTEIN"/>
    <property type="match status" value="1"/>
</dbReference>
<keyword evidence="4" id="KW-0614">Plasmid</keyword>
<dbReference type="Proteomes" id="UP000256952">
    <property type="component" value="Unassembled WGS sequence"/>
</dbReference>
<dbReference type="Pfam" id="PF03401">
    <property type="entry name" value="TctC"/>
    <property type="match status" value="1"/>
</dbReference>
<dbReference type="EMBL" id="OFTH01000053">
    <property type="protein sequence ID" value="SOZ75270.1"/>
    <property type="molecule type" value="Genomic_DNA"/>
</dbReference>
<dbReference type="PANTHER" id="PTHR42928:SF5">
    <property type="entry name" value="BLR1237 PROTEIN"/>
    <property type="match status" value="1"/>
</dbReference>
<protein>
    <recommendedName>
        <fullName evidence="6">Extra-cytoplasmic solute receptor</fullName>
    </recommendedName>
</protein>
<dbReference type="PIRSF" id="PIRSF017082">
    <property type="entry name" value="YflP"/>
    <property type="match status" value="1"/>
</dbReference>
<reference evidence="4 5" key="2">
    <citation type="submission" date="2018-01" db="EMBL/GenBank/DDBJ databases">
        <authorList>
            <person name="Gaut B.S."/>
            <person name="Morton B.R."/>
            <person name="Clegg M.T."/>
            <person name="Duvall M.R."/>
        </authorList>
    </citation>
    <scope>NUCLEOTIDE SEQUENCE [LARGE SCALE GENOMIC DNA]</scope>
    <source>
        <strain evidence="4">Cupriavidus taiwanensis STM 8555</strain>
        <plasmid evidence="4">I</plasmid>
    </source>
</reference>
<evidence type="ECO:0000313" key="3">
    <source>
        <dbReference type="EMBL" id="SOZ75270.1"/>
    </source>
</evidence>
<dbReference type="Gene3D" id="3.40.190.10">
    <property type="entry name" value="Periplasmic binding protein-like II"/>
    <property type="match status" value="1"/>
</dbReference>
<dbReference type="InterPro" id="IPR042100">
    <property type="entry name" value="Bug_dom1"/>
</dbReference>
<keyword evidence="2" id="KW-0472">Membrane</keyword>
<comment type="similarity">
    <text evidence="1">Belongs to the UPF0065 (bug) family.</text>
</comment>
<organism evidence="3 5">
    <name type="scientific">Cupriavidus taiwanensis</name>
    <dbReference type="NCBI Taxonomy" id="164546"/>
    <lineage>
        <taxon>Bacteria</taxon>
        <taxon>Pseudomonadati</taxon>
        <taxon>Pseudomonadota</taxon>
        <taxon>Betaproteobacteria</taxon>
        <taxon>Burkholderiales</taxon>
        <taxon>Burkholderiaceae</taxon>
        <taxon>Cupriavidus</taxon>
    </lineage>
</organism>
<keyword evidence="2" id="KW-0812">Transmembrane</keyword>
<dbReference type="InterPro" id="IPR005064">
    <property type="entry name" value="BUG"/>
</dbReference>
<evidence type="ECO:0000256" key="2">
    <source>
        <dbReference type="SAM" id="Phobius"/>
    </source>
</evidence>
<keyword evidence="2" id="KW-1133">Transmembrane helix</keyword>
<gene>
    <name evidence="4" type="ORF">CBM2612_P0342</name>
    <name evidence="3" type="ORF">CBM2613_U20015</name>
</gene>
<dbReference type="Gene3D" id="3.40.190.150">
    <property type="entry name" value="Bordetella uptake gene, domain 1"/>
    <property type="match status" value="1"/>
</dbReference>
<evidence type="ECO:0000313" key="4">
    <source>
        <dbReference type="EMBL" id="SPD48997.1"/>
    </source>
</evidence>
<evidence type="ECO:0000313" key="5">
    <source>
        <dbReference type="Proteomes" id="UP000256952"/>
    </source>
</evidence>
<geneLocation type="plasmid" evidence="4">
    <name>I</name>
</geneLocation>
<reference evidence="3" key="1">
    <citation type="submission" date="2018-01" db="EMBL/GenBank/DDBJ databases">
        <authorList>
            <person name="Clerissi C."/>
        </authorList>
    </citation>
    <scope>NUCLEOTIDE SEQUENCE</scope>
    <source>
        <strain evidence="3">Cupriavidus taiwanensis STM 8556</strain>
    </source>
</reference>
<proteinExistence type="inferred from homology"/>
<feature type="transmembrane region" description="Helical" evidence="2">
    <location>
        <begin position="29"/>
        <end position="47"/>
    </location>
</feature>
<name>A0A375FFK5_9BURK</name>
<dbReference type="CDD" id="cd13578">
    <property type="entry name" value="PBP2_Bug27"/>
    <property type="match status" value="1"/>
</dbReference>
<dbReference type="SUPFAM" id="SSF53850">
    <property type="entry name" value="Periplasmic binding protein-like II"/>
    <property type="match status" value="1"/>
</dbReference>